<dbReference type="AlphaFoldDB" id="A0A438BYN6"/>
<organism evidence="3 4">
    <name type="scientific">Vitis vinifera</name>
    <name type="common">Grape</name>
    <dbReference type="NCBI Taxonomy" id="29760"/>
    <lineage>
        <taxon>Eukaryota</taxon>
        <taxon>Viridiplantae</taxon>
        <taxon>Streptophyta</taxon>
        <taxon>Embryophyta</taxon>
        <taxon>Tracheophyta</taxon>
        <taxon>Spermatophyta</taxon>
        <taxon>Magnoliopsida</taxon>
        <taxon>eudicotyledons</taxon>
        <taxon>Gunneridae</taxon>
        <taxon>Pentapetalae</taxon>
        <taxon>rosids</taxon>
        <taxon>Vitales</taxon>
        <taxon>Vitaceae</taxon>
        <taxon>Viteae</taxon>
        <taxon>Vitis</taxon>
    </lineage>
</organism>
<dbReference type="InterPro" id="IPR012337">
    <property type="entry name" value="RNaseH-like_sf"/>
</dbReference>
<dbReference type="Gene3D" id="4.10.60.10">
    <property type="entry name" value="Zinc finger, CCHC-type"/>
    <property type="match status" value="1"/>
</dbReference>
<dbReference type="CDD" id="cd09272">
    <property type="entry name" value="RNase_HI_RT_Ty1"/>
    <property type="match status" value="1"/>
</dbReference>
<protein>
    <submittedName>
        <fullName evidence="3">Retrovirus-related Pol polyprotein from transposon RE1</fullName>
    </submittedName>
</protein>
<dbReference type="SUPFAM" id="SSF53098">
    <property type="entry name" value="Ribonuclease H-like"/>
    <property type="match status" value="1"/>
</dbReference>
<evidence type="ECO:0000259" key="2">
    <source>
        <dbReference type="PROSITE" id="PS50158"/>
    </source>
</evidence>
<dbReference type="PROSITE" id="PS50158">
    <property type="entry name" value="ZF_CCHC"/>
    <property type="match status" value="1"/>
</dbReference>
<gene>
    <name evidence="3" type="primary">RE1_573</name>
    <name evidence="3" type="ORF">CK203_074322</name>
</gene>
<dbReference type="InterPro" id="IPR013103">
    <property type="entry name" value="RVT_2"/>
</dbReference>
<dbReference type="PANTHER" id="PTHR11439">
    <property type="entry name" value="GAG-POL-RELATED RETROTRANSPOSON"/>
    <property type="match status" value="1"/>
</dbReference>
<dbReference type="InterPro" id="IPR036397">
    <property type="entry name" value="RNaseH_sf"/>
</dbReference>
<dbReference type="Pfam" id="PF07727">
    <property type="entry name" value="RVT_2"/>
    <property type="match status" value="2"/>
</dbReference>
<evidence type="ECO:0000313" key="3">
    <source>
        <dbReference type="EMBL" id="RVW16132.1"/>
    </source>
</evidence>
<dbReference type="Proteomes" id="UP000288805">
    <property type="component" value="Unassembled WGS sequence"/>
</dbReference>
<dbReference type="GO" id="GO:0003676">
    <property type="term" value="F:nucleic acid binding"/>
    <property type="evidence" value="ECO:0007669"/>
    <property type="project" value="InterPro"/>
</dbReference>
<dbReference type="InterPro" id="IPR036875">
    <property type="entry name" value="Znf_CCHC_sf"/>
</dbReference>
<dbReference type="EMBL" id="QGNW01002590">
    <property type="protein sequence ID" value="RVW16132.1"/>
    <property type="molecule type" value="Genomic_DNA"/>
</dbReference>
<reference evidence="3 4" key="1">
    <citation type="journal article" date="2018" name="PLoS Genet.">
        <title>Population sequencing reveals clonal diversity and ancestral inbreeding in the grapevine cultivar Chardonnay.</title>
        <authorList>
            <person name="Roach M.J."/>
            <person name="Johnson D.L."/>
            <person name="Bohlmann J."/>
            <person name="van Vuuren H.J."/>
            <person name="Jones S.J."/>
            <person name="Pretorius I.S."/>
            <person name="Schmidt S.A."/>
            <person name="Borneman A.R."/>
        </authorList>
    </citation>
    <scope>NUCLEOTIDE SEQUENCE [LARGE SCALE GENOMIC DNA]</scope>
    <source>
        <strain evidence="4">cv. Chardonnay</strain>
        <tissue evidence="3">Leaf</tissue>
    </source>
</reference>
<keyword evidence="1" id="KW-0479">Metal-binding</keyword>
<dbReference type="GO" id="GO:0008270">
    <property type="term" value="F:zinc ion binding"/>
    <property type="evidence" value="ECO:0007669"/>
    <property type="project" value="UniProtKB-KW"/>
</dbReference>
<comment type="caution">
    <text evidence="3">The sequence shown here is derived from an EMBL/GenBank/DDBJ whole genome shotgun (WGS) entry which is preliminary data.</text>
</comment>
<evidence type="ECO:0000256" key="1">
    <source>
        <dbReference type="PROSITE-ProRule" id="PRU00047"/>
    </source>
</evidence>
<dbReference type="Gene3D" id="3.30.420.10">
    <property type="entry name" value="Ribonuclease H-like superfamily/Ribonuclease H"/>
    <property type="match status" value="1"/>
</dbReference>
<keyword evidence="1" id="KW-0862">Zinc</keyword>
<proteinExistence type="predicted"/>
<dbReference type="SUPFAM" id="SSF57756">
    <property type="entry name" value="Retrovirus zinc finger-like domains"/>
    <property type="match status" value="1"/>
</dbReference>
<dbReference type="InterPro" id="IPR001878">
    <property type="entry name" value="Znf_CCHC"/>
</dbReference>
<keyword evidence="1" id="KW-0863">Zinc-finger</keyword>
<dbReference type="SUPFAM" id="SSF56672">
    <property type="entry name" value="DNA/RNA polymerases"/>
    <property type="match status" value="1"/>
</dbReference>
<sequence length="623" mass="70999">MNRHPVPYLDVCLSELLHEEQRIVTQATMEHRANVSAPVSVAYTTQRWNKGRDMCVVQCFSCKDFGHIAQDCLKKFCNYYKKQGHVIFVCPIRPEKKQDTTYHASIGAFSSVAFPIASSVVHIPAPTILANPNTLTPEMDQVFGKMIAKGLKVGQLFPFHVSPSTIIPSFPLLSFACNVVGSGHKMWHRRLGHPNSDDFPQSKWIISQHSCPSTPQQNGVAERKNHHLLDVVMEHECWQNAMQEELQALKENHTWDIVPCPSTIKPIGETFYPVAKMTTIQTILAIVASQSWQLHQMDAKNDFLHGELQREIYMKFLSGMTNSSPHDVYKLKRSLYGLNQYDSSLFFHTSALGIVLLLVYMDDIIITGIDCGLITKLQRMLHTTFHMKDLGQLTYFLGLEVHHRASGIFMNHHKYIQDLITLASLEDTSSIDTLMEVNFKYRKGEGDLLDDPTLYQRLVGSLIYLTTTRPDISYVVHQVNQFMTSPRHLHLVVVRRIIRYLRDCVSKSSIEVEYHAMSTACSEIVWLRGLLEKFGFPPTTSTPLHADNTSAIQIATNPIFHERTKHIEVGCHFIRDTLESRVISLPHISYDLQVVDIFTKALTRQRHQFLIGKLLLVDLRASI</sequence>
<evidence type="ECO:0000313" key="4">
    <source>
        <dbReference type="Proteomes" id="UP000288805"/>
    </source>
</evidence>
<feature type="domain" description="CCHC-type" evidence="2">
    <location>
        <begin position="59"/>
        <end position="72"/>
    </location>
</feature>
<dbReference type="PANTHER" id="PTHR11439:SF497">
    <property type="entry name" value="CYSTEINE-RICH RLK (RECEPTOR-LIKE PROTEIN KINASE) 8"/>
    <property type="match status" value="1"/>
</dbReference>
<name>A0A438BYN6_VITVI</name>
<dbReference type="InterPro" id="IPR043502">
    <property type="entry name" value="DNA/RNA_pol_sf"/>
</dbReference>
<accession>A0A438BYN6</accession>